<dbReference type="Proteomes" id="UP000317043">
    <property type="component" value="Unassembled WGS sequence"/>
</dbReference>
<dbReference type="Gene3D" id="3.40.630.30">
    <property type="match status" value="1"/>
</dbReference>
<dbReference type="OrthoDB" id="4208at2"/>
<proteinExistence type="predicted"/>
<accession>A0A543APU3</accession>
<sequence length="246" mass="26421">MRFDTGVEAVASRQARNSAAYWAATGRSRGHRVVERDGFLAVVGDVRAGTRVLIQRPDLSRREVTEIRALFDDAAGPFDVEDPFSVTDLIDTGMRSWQMPIMVRAAGPVDPPQLDVVRVADEAGLAAAERVVISGFELSRFEPHRPGEMFPVALLEEPGVAVFIAIIEDAVAGACVTVEDDGVGSHYWVGTPAGLRSRGVGRAVMLGSLAPLSRVPVTLTASRLGRPLYESLGYVAATDSTWWSSS</sequence>
<gene>
    <name evidence="1" type="ORF">FB566_0086</name>
</gene>
<dbReference type="SUPFAM" id="SSF55729">
    <property type="entry name" value="Acyl-CoA N-acyltransferases (Nat)"/>
    <property type="match status" value="1"/>
</dbReference>
<dbReference type="InterPro" id="IPR016181">
    <property type="entry name" value="Acyl_CoA_acyltransferase"/>
</dbReference>
<dbReference type="RefSeq" id="WP_142033831.1">
    <property type="nucleotide sequence ID" value="NZ_JBHTGS010000002.1"/>
</dbReference>
<evidence type="ECO:0000313" key="2">
    <source>
        <dbReference type="Proteomes" id="UP000317043"/>
    </source>
</evidence>
<organism evidence="1 2">
    <name type="scientific">Stackebrandtia endophytica</name>
    <dbReference type="NCBI Taxonomy" id="1496996"/>
    <lineage>
        <taxon>Bacteria</taxon>
        <taxon>Bacillati</taxon>
        <taxon>Actinomycetota</taxon>
        <taxon>Actinomycetes</taxon>
        <taxon>Glycomycetales</taxon>
        <taxon>Glycomycetaceae</taxon>
        <taxon>Stackebrandtia</taxon>
    </lineage>
</organism>
<name>A0A543APU3_9ACTN</name>
<dbReference type="EMBL" id="VFOW01000001">
    <property type="protein sequence ID" value="TQL74600.1"/>
    <property type="molecule type" value="Genomic_DNA"/>
</dbReference>
<evidence type="ECO:0008006" key="3">
    <source>
        <dbReference type="Google" id="ProtNLM"/>
    </source>
</evidence>
<dbReference type="AlphaFoldDB" id="A0A543APU3"/>
<protein>
    <recommendedName>
        <fullName evidence="3">N-acetyltransferase domain-containing protein</fullName>
    </recommendedName>
</protein>
<reference evidence="1 2" key="1">
    <citation type="submission" date="2019-06" db="EMBL/GenBank/DDBJ databases">
        <title>Sequencing the genomes of 1000 actinobacteria strains.</title>
        <authorList>
            <person name="Klenk H.-P."/>
        </authorList>
    </citation>
    <scope>NUCLEOTIDE SEQUENCE [LARGE SCALE GENOMIC DNA]</scope>
    <source>
        <strain evidence="1 2">DSM 45928</strain>
    </source>
</reference>
<keyword evidence="2" id="KW-1185">Reference proteome</keyword>
<comment type="caution">
    <text evidence="1">The sequence shown here is derived from an EMBL/GenBank/DDBJ whole genome shotgun (WGS) entry which is preliminary data.</text>
</comment>
<evidence type="ECO:0000313" key="1">
    <source>
        <dbReference type="EMBL" id="TQL74600.1"/>
    </source>
</evidence>
<dbReference type="InParanoid" id="A0A543APU3"/>